<feature type="transmembrane region" description="Helical" evidence="5">
    <location>
        <begin position="48"/>
        <end position="67"/>
    </location>
</feature>
<reference evidence="8 9" key="1">
    <citation type="submission" date="2021-04" db="EMBL/GenBank/DDBJ databases">
        <title>The genome sequence of type strain Ideonella paludis KCTC 32238.</title>
        <authorList>
            <person name="Liu Y."/>
        </authorList>
    </citation>
    <scope>NUCLEOTIDE SEQUENCE [LARGE SCALE GENOMIC DNA]</scope>
    <source>
        <strain evidence="8 9">KCTC 32238</strain>
    </source>
</reference>
<dbReference type="SMART" id="SM00283">
    <property type="entry name" value="MA"/>
    <property type="match status" value="1"/>
</dbReference>
<dbReference type="Gene3D" id="1.10.287.950">
    <property type="entry name" value="Methyl-accepting chemotaxis protein"/>
    <property type="match status" value="1"/>
</dbReference>
<comment type="similarity">
    <text evidence="2">Belongs to the methyl-accepting chemotaxis (MCP) protein family.</text>
</comment>
<dbReference type="SUPFAM" id="SSF58104">
    <property type="entry name" value="Methyl-accepting chemotaxis protein (MCP) signaling domain"/>
    <property type="match status" value="1"/>
</dbReference>
<dbReference type="Pfam" id="PF00015">
    <property type="entry name" value="MCPsignal"/>
    <property type="match status" value="1"/>
</dbReference>
<feature type="domain" description="HAMP" evidence="7">
    <location>
        <begin position="68"/>
        <end position="120"/>
    </location>
</feature>
<dbReference type="PROSITE" id="PS50885">
    <property type="entry name" value="HAMP"/>
    <property type="match status" value="1"/>
</dbReference>
<evidence type="ECO:0000259" key="6">
    <source>
        <dbReference type="PROSITE" id="PS50111"/>
    </source>
</evidence>
<dbReference type="CDD" id="cd06225">
    <property type="entry name" value="HAMP"/>
    <property type="match status" value="1"/>
</dbReference>
<dbReference type="InterPro" id="IPR051310">
    <property type="entry name" value="MCP_chemotaxis"/>
</dbReference>
<keyword evidence="5" id="KW-0472">Membrane</keyword>
<evidence type="ECO:0000313" key="9">
    <source>
        <dbReference type="Proteomes" id="UP000672097"/>
    </source>
</evidence>
<keyword evidence="1" id="KW-0488">Methylation</keyword>
<proteinExistence type="inferred from homology"/>
<dbReference type="PANTHER" id="PTHR43531">
    <property type="entry name" value="PROTEIN ICFG"/>
    <property type="match status" value="1"/>
</dbReference>
<dbReference type="PROSITE" id="PS50111">
    <property type="entry name" value="CHEMOTAXIS_TRANSDUC_2"/>
    <property type="match status" value="1"/>
</dbReference>
<dbReference type="SMART" id="SM00304">
    <property type="entry name" value="HAMP"/>
    <property type="match status" value="1"/>
</dbReference>
<evidence type="ECO:0000256" key="4">
    <source>
        <dbReference type="SAM" id="MobiDB-lite"/>
    </source>
</evidence>
<keyword evidence="3" id="KW-0807">Transducer</keyword>
<protein>
    <submittedName>
        <fullName evidence="8">HAMP domain-containing protein</fullName>
    </submittedName>
</protein>
<dbReference type="PANTHER" id="PTHR43531:SF14">
    <property type="entry name" value="METHYL-ACCEPTING CHEMOTAXIS PROTEIN I-RELATED"/>
    <property type="match status" value="1"/>
</dbReference>
<feature type="domain" description="Methyl-accepting transducer" evidence="6">
    <location>
        <begin position="125"/>
        <end position="354"/>
    </location>
</feature>
<dbReference type="EMBL" id="JAGQDG010000003">
    <property type="protein sequence ID" value="MBQ0935303.1"/>
    <property type="molecule type" value="Genomic_DNA"/>
</dbReference>
<evidence type="ECO:0000259" key="7">
    <source>
        <dbReference type="PROSITE" id="PS50885"/>
    </source>
</evidence>
<dbReference type="CDD" id="cd11386">
    <property type="entry name" value="MCP_signal"/>
    <property type="match status" value="1"/>
</dbReference>
<keyword evidence="5" id="KW-0812">Transmembrane</keyword>
<comment type="caution">
    <text evidence="8">The sequence shown here is derived from an EMBL/GenBank/DDBJ whole genome shotgun (WGS) entry which is preliminary data.</text>
</comment>
<evidence type="ECO:0000313" key="8">
    <source>
        <dbReference type="EMBL" id="MBQ0935303.1"/>
    </source>
</evidence>
<dbReference type="InterPro" id="IPR003660">
    <property type="entry name" value="HAMP_dom"/>
</dbReference>
<name>A0ABS5DVX6_9BURK</name>
<feature type="compositionally biased region" description="Polar residues" evidence="4">
    <location>
        <begin position="159"/>
        <end position="170"/>
    </location>
</feature>
<keyword evidence="5" id="KW-1133">Transmembrane helix</keyword>
<organism evidence="8 9">
    <name type="scientific">Ideonella paludis</name>
    <dbReference type="NCBI Taxonomy" id="1233411"/>
    <lineage>
        <taxon>Bacteria</taxon>
        <taxon>Pseudomonadati</taxon>
        <taxon>Pseudomonadota</taxon>
        <taxon>Betaproteobacteria</taxon>
        <taxon>Burkholderiales</taxon>
        <taxon>Sphaerotilaceae</taxon>
        <taxon>Ideonella</taxon>
    </lineage>
</organism>
<evidence type="ECO:0000256" key="5">
    <source>
        <dbReference type="SAM" id="Phobius"/>
    </source>
</evidence>
<sequence length="371" mass="39248">MSAFLVSTRQQGKAMIDALEELRAYHNQQSGLAVAEALTLQKRIGGGFIFLAIFFGLPGAVICTLILRRITHGFAQANAVTSTIASGDLTADIQVDGKDEIGELMQRLHTMRTSFLRALQQVRTAADSISHASVEVAAGNSDLSQRTEQTSQNLQQTAASSEQLAQTVRQNAHHAQEATSLAMSASDVATRGGDSVSQMVGTMREIQDSSRKIADIIGVIDGIAFQTNILALNAAVEAARAGEQGRGFAVVASEVRSLAQRSAGAAREIKALIQSSVERVESGTRQADQAGATMNEVVQAIRKVSHIVEDINKASQDQARGVAQVGEAVSAMDQATQQNAALVQHSATASEEMRQQAQVLSAAVGQFKLPS</sequence>
<keyword evidence="9" id="KW-1185">Reference proteome</keyword>
<evidence type="ECO:0000256" key="1">
    <source>
        <dbReference type="ARBA" id="ARBA00022481"/>
    </source>
</evidence>
<accession>A0ABS5DVX6</accession>
<dbReference type="Proteomes" id="UP000672097">
    <property type="component" value="Unassembled WGS sequence"/>
</dbReference>
<evidence type="ECO:0000256" key="3">
    <source>
        <dbReference type="PROSITE-ProRule" id="PRU00284"/>
    </source>
</evidence>
<evidence type="ECO:0000256" key="2">
    <source>
        <dbReference type="ARBA" id="ARBA00029447"/>
    </source>
</evidence>
<feature type="region of interest" description="Disordered" evidence="4">
    <location>
        <begin position="159"/>
        <end position="194"/>
    </location>
</feature>
<gene>
    <name evidence="8" type="ORF">KAK11_08190</name>
</gene>
<dbReference type="Pfam" id="PF00672">
    <property type="entry name" value="HAMP"/>
    <property type="match status" value="1"/>
</dbReference>
<dbReference type="InterPro" id="IPR004089">
    <property type="entry name" value="MCPsignal_dom"/>
</dbReference>